<organism evidence="2 3">
    <name type="scientific">Hymenolepis diminuta</name>
    <name type="common">Rat tapeworm</name>
    <dbReference type="NCBI Taxonomy" id="6216"/>
    <lineage>
        <taxon>Eukaryota</taxon>
        <taxon>Metazoa</taxon>
        <taxon>Spiralia</taxon>
        <taxon>Lophotrochozoa</taxon>
        <taxon>Platyhelminthes</taxon>
        <taxon>Cestoda</taxon>
        <taxon>Eucestoda</taxon>
        <taxon>Cyclophyllidea</taxon>
        <taxon>Hymenolepididae</taxon>
        <taxon>Hymenolepis</taxon>
    </lineage>
</organism>
<proteinExistence type="predicted"/>
<gene>
    <name evidence="2" type="ORF">WMSIL1_LOCUS10893</name>
</gene>
<protein>
    <submittedName>
        <fullName evidence="2">Uncharacterized protein</fullName>
    </submittedName>
</protein>
<dbReference type="Proteomes" id="UP000321570">
    <property type="component" value="Unassembled WGS sequence"/>
</dbReference>
<feature type="compositionally biased region" description="Polar residues" evidence="1">
    <location>
        <begin position="24"/>
        <end position="50"/>
    </location>
</feature>
<keyword evidence="3" id="KW-1185">Reference proteome</keyword>
<evidence type="ECO:0000256" key="1">
    <source>
        <dbReference type="SAM" id="MobiDB-lite"/>
    </source>
</evidence>
<feature type="region of interest" description="Disordered" evidence="1">
    <location>
        <begin position="21"/>
        <end position="51"/>
    </location>
</feature>
<reference evidence="2 3" key="1">
    <citation type="submission" date="2019-07" db="EMBL/GenBank/DDBJ databases">
        <authorList>
            <person name="Jastrzebski P J."/>
            <person name="Paukszto L."/>
            <person name="Jastrzebski P J."/>
        </authorList>
    </citation>
    <scope>NUCLEOTIDE SEQUENCE [LARGE SCALE GENOMIC DNA]</scope>
    <source>
        <strain evidence="2 3">WMS-il1</strain>
    </source>
</reference>
<sequence>MFEDLSKKIKVLSSEIEVKMSPEISDTSETTVSPNSSKNSTQSPITSVSPNVLPVATPIEAANDDMKLHSSARNFYKSDGSQTLYKIFHPQSRSSMTCL</sequence>
<accession>A0A564YYW4</accession>
<name>A0A564YYW4_HYMDI</name>
<dbReference type="AlphaFoldDB" id="A0A564YYW4"/>
<evidence type="ECO:0000313" key="2">
    <source>
        <dbReference type="EMBL" id="VUZ52405.1"/>
    </source>
</evidence>
<evidence type="ECO:0000313" key="3">
    <source>
        <dbReference type="Proteomes" id="UP000321570"/>
    </source>
</evidence>
<dbReference type="EMBL" id="CABIJS010000488">
    <property type="protein sequence ID" value="VUZ52405.1"/>
    <property type="molecule type" value="Genomic_DNA"/>
</dbReference>